<reference evidence="1 2" key="1">
    <citation type="submission" date="2020-08" db="EMBL/GenBank/DDBJ databases">
        <title>Genomic Encyclopedia of Type Strains, Phase IV (KMG-IV): sequencing the most valuable type-strain genomes for metagenomic binning, comparative biology and taxonomic classification.</title>
        <authorList>
            <person name="Goeker M."/>
        </authorList>
    </citation>
    <scope>NUCLEOTIDE SEQUENCE [LARGE SCALE GENOMIC DNA]</scope>
    <source>
        <strain evidence="1 2">DSM 29007</strain>
    </source>
</reference>
<keyword evidence="2" id="KW-1185">Reference proteome</keyword>
<dbReference type="AlphaFoldDB" id="A0A841H1B6"/>
<organism evidence="1 2">
    <name type="scientific">Longimicrobium terrae</name>
    <dbReference type="NCBI Taxonomy" id="1639882"/>
    <lineage>
        <taxon>Bacteria</taxon>
        <taxon>Pseudomonadati</taxon>
        <taxon>Gemmatimonadota</taxon>
        <taxon>Longimicrobiia</taxon>
        <taxon>Longimicrobiales</taxon>
        <taxon>Longimicrobiaceae</taxon>
        <taxon>Longimicrobium</taxon>
    </lineage>
</organism>
<dbReference type="RefSeq" id="WP_170032577.1">
    <property type="nucleotide sequence ID" value="NZ_JABDTL010000001.1"/>
</dbReference>
<sequence length="92" mass="10776">MVHLGIDPFVFRDRHAGVPGVPEAIYRWRITRIREHTAPEPPRDVWRSFEETPWTVRDVSKTAAWNTRPGFETTYLMDCERLNQAPVRGVET</sequence>
<name>A0A841H1B6_9BACT</name>
<accession>A0A841H1B6</accession>
<protein>
    <submittedName>
        <fullName evidence="1">Uncharacterized protein</fullName>
    </submittedName>
</protein>
<gene>
    <name evidence="1" type="ORF">HNQ61_003432</name>
</gene>
<comment type="caution">
    <text evidence="1">The sequence shown here is derived from an EMBL/GenBank/DDBJ whole genome shotgun (WGS) entry which is preliminary data.</text>
</comment>
<evidence type="ECO:0000313" key="2">
    <source>
        <dbReference type="Proteomes" id="UP000582837"/>
    </source>
</evidence>
<proteinExistence type="predicted"/>
<evidence type="ECO:0000313" key="1">
    <source>
        <dbReference type="EMBL" id="MBB6071793.1"/>
    </source>
</evidence>
<dbReference type="EMBL" id="JACHIA010000010">
    <property type="protein sequence ID" value="MBB6071793.1"/>
    <property type="molecule type" value="Genomic_DNA"/>
</dbReference>
<dbReference type="Proteomes" id="UP000582837">
    <property type="component" value="Unassembled WGS sequence"/>
</dbReference>